<gene>
    <name evidence="1" type="ORF">C8P65_104160</name>
</gene>
<organism evidence="1 2">
    <name type="scientific">Capnocytophaga leadbetteri</name>
    <dbReference type="NCBI Taxonomy" id="327575"/>
    <lineage>
        <taxon>Bacteria</taxon>
        <taxon>Pseudomonadati</taxon>
        <taxon>Bacteroidota</taxon>
        <taxon>Flavobacteriia</taxon>
        <taxon>Flavobacteriales</taxon>
        <taxon>Flavobacteriaceae</taxon>
        <taxon>Capnocytophaga</taxon>
    </lineage>
</organism>
<comment type="caution">
    <text evidence="1">The sequence shown here is derived from an EMBL/GenBank/DDBJ whole genome shotgun (WGS) entry which is preliminary data.</text>
</comment>
<accession>A0A2T5XVU0</accession>
<proteinExistence type="predicted"/>
<dbReference type="Proteomes" id="UP000243985">
    <property type="component" value="Unassembled WGS sequence"/>
</dbReference>
<name>A0A2T5XVU0_9FLAO</name>
<evidence type="ECO:0000313" key="2">
    <source>
        <dbReference type="Proteomes" id="UP000243985"/>
    </source>
</evidence>
<evidence type="ECO:0000313" key="1">
    <source>
        <dbReference type="EMBL" id="PTX07469.1"/>
    </source>
</evidence>
<dbReference type="RefSeq" id="WP_315012234.1">
    <property type="nucleotide sequence ID" value="NZ_CAUQLL010000007.1"/>
</dbReference>
<protein>
    <submittedName>
        <fullName evidence="1">Uncharacterized protein</fullName>
    </submittedName>
</protein>
<dbReference type="EMBL" id="QBKG01000004">
    <property type="protein sequence ID" value="PTX07469.1"/>
    <property type="molecule type" value="Genomic_DNA"/>
</dbReference>
<reference evidence="1 2" key="1">
    <citation type="submission" date="2018-04" db="EMBL/GenBank/DDBJ databases">
        <title>Genomic Encyclopedia of Archaeal and Bacterial Type Strains, Phase II (KMG-II): from individual species to whole genera.</title>
        <authorList>
            <person name="Goeker M."/>
        </authorList>
    </citation>
    <scope>NUCLEOTIDE SEQUENCE [LARGE SCALE GENOMIC DNA]</scope>
    <source>
        <strain evidence="1 2">DSM 22902</strain>
    </source>
</reference>
<dbReference type="AlphaFoldDB" id="A0A2T5XVU0"/>
<sequence>MKSTKKTSKSYQVERMLIESHHSRQQNLALRDRAVIEEFNRHDARYIPITVIWREFIHPKFFISRQTLYRILNREI</sequence>